<sequence>MEFTFILMKFMCSSIAPLVKTHTRVRPPARDIRRHISQPPPSLVQMENEVTKTNRSYRLFLRAYVCILVLCQVSGSPSAAVGTAREYDAQELLNAAALSMMGNVDNNLETSSSAFNVSRFIDDFCK</sequence>
<protein>
    <submittedName>
        <fullName evidence="1">Uncharacterized protein</fullName>
    </submittedName>
</protein>
<evidence type="ECO:0000313" key="1">
    <source>
        <dbReference type="EMBL" id="CAB3369845.1"/>
    </source>
</evidence>
<proteinExistence type="predicted"/>
<dbReference type="AlphaFoldDB" id="A0A8S1CPS8"/>
<dbReference type="Proteomes" id="UP000494165">
    <property type="component" value="Unassembled WGS sequence"/>
</dbReference>
<name>A0A8S1CPS8_9INSE</name>
<evidence type="ECO:0000313" key="2">
    <source>
        <dbReference type="Proteomes" id="UP000494165"/>
    </source>
</evidence>
<keyword evidence="2" id="KW-1185">Reference proteome</keyword>
<dbReference type="EMBL" id="CADEPI010000048">
    <property type="protein sequence ID" value="CAB3369845.1"/>
    <property type="molecule type" value="Genomic_DNA"/>
</dbReference>
<gene>
    <name evidence="1" type="ORF">CLODIP_2_CD14076</name>
</gene>
<reference evidence="1 2" key="1">
    <citation type="submission" date="2020-04" db="EMBL/GenBank/DDBJ databases">
        <authorList>
            <person name="Alioto T."/>
            <person name="Alioto T."/>
            <person name="Gomez Garrido J."/>
        </authorList>
    </citation>
    <scope>NUCLEOTIDE SEQUENCE [LARGE SCALE GENOMIC DNA]</scope>
</reference>
<organism evidence="1 2">
    <name type="scientific">Cloeon dipterum</name>
    <dbReference type="NCBI Taxonomy" id="197152"/>
    <lineage>
        <taxon>Eukaryota</taxon>
        <taxon>Metazoa</taxon>
        <taxon>Ecdysozoa</taxon>
        <taxon>Arthropoda</taxon>
        <taxon>Hexapoda</taxon>
        <taxon>Insecta</taxon>
        <taxon>Pterygota</taxon>
        <taxon>Palaeoptera</taxon>
        <taxon>Ephemeroptera</taxon>
        <taxon>Pisciforma</taxon>
        <taxon>Baetidae</taxon>
        <taxon>Cloeon</taxon>
    </lineage>
</organism>
<accession>A0A8S1CPS8</accession>
<comment type="caution">
    <text evidence="1">The sequence shown here is derived from an EMBL/GenBank/DDBJ whole genome shotgun (WGS) entry which is preliminary data.</text>
</comment>